<keyword evidence="1" id="KW-1133">Transmembrane helix</keyword>
<organism evidence="2 3">
    <name type="scientific">Cenarchaeum symbiosum (strain A)</name>
    <dbReference type="NCBI Taxonomy" id="414004"/>
    <lineage>
        <taxon>Archaea</taxon>
        <taxon>Nitrososphaerota</taxon>
        <taxon>Candidatus Cenarchaeales</taxon>
        <taxon>Candidatus Cenarchaeaceae</taxon>
        <taxon>Candidatus Cenarchaeum</taxon>
    </lineage>
</organism>
<keyword evidence="1" id="KW-0472">Membrane</keyword>
<name>A0RUY0_CENSY</name>
<reference evidence="2 3" key="1">
    <citation type="journal article" date="2006" name="Proc. Natl. Acad. Sci. U.S.A.">
        <title>Genomic analysis of the uncultivated marine crenarchaeote Cenarchaeum symbiosum.</title>
        <authorList>
            <person name="Hallam S.J."/>
            <person name="Konstantinidis K.T."/>
            <person name="Putnam N."/>
            <person name="Schleper C."/>
            <person name="Watanabe Y."/>
            <person name="Sugahara J."/>
            <person name="Preston C."/>
            <person name="de la Torre J."/>
            <person name="Richardson P.M."/>
            <person name="DeLong E.F."/>
        </authorList>
    </citation>
    <scope>NUCLEOTIDE SEQUENCE [LARGE SCALE GENOMIC DNA]</scope>
    <source>
        <strain evidence="3">A</strain>
    </source>
</reference>
<protein>
    <submittedName>
        <fullName evidence="2">Uncharacterized protein</fullName>
    </submittedName>
</protein>
<dbReference type="HOGENOM" id="CLU_1212633_0_0_2"/>
<feature type="transmembrane region" description="Helical" evidence="1">
    <location>
        <begin position="164"/>
        <end position="181"/>
    </location>
</feature>
<evidence type="ECO:0000256" key="1">
    <source>
        <dbReference type="SAM" id="Phobius"/>
    </source>
</evidence>
<feature type="transmembrane region" description="Helical" evidence="1">
    <location>
        <begin position="134"/>
        <end position="152"/>
    </location>
</feature>
<feature type="transmembrane region" description="Helical" evidence="1">
    <location>
        <begin position="48"/>
        <end position="69"/>
    </location>
</feature>
<dbReference type="PATRIC" id="fig|414004.10.peg.472"/>
<dbReference type="STRING" id="414004.CENSYa_0514"/>
<feature type="transmembrane region" description="Helical" evidence="1">
    <location>
        <begin position="90"/>
        <end position="114"/>
    </location>
</feature>
<dbReference type="EMBL" id="DP000238">
    <property type="protein sequence ID" value="ABK77147.1"/>
    <property type="molecule type" value="Genomic_DNA"/>
</dbReference>
<dbReference type="AlphaFoldDB" id="A0RUY0"/>
<keyword evidence="1" id="KW-0812">Transmembrane</keyword>
<sequence length="228" mass="25073">MYNWEHGRHSEGGHRYTGLILFATAVALAIVVYLVFRPQIDELNRESTLLINAMFAPAMAIGFLYGVRITSGAVSPSEGRSPRGRSLAKVFLFFFVIGSLFSSVSFAVNGGSIIPGARILEDGLIAWVTEYVSANGGATFLIISSITLMAAATRRIVRIGGLQNRIFTFVGTFAFFSMLTLSFTQSNPTDSEVYLFTFYQAGIIGGALFEMNRLTRGHNDWEDYKNGY</sequence>
<dbReference type="Proteomes" id="UP000000758">
    <property type="component" value="Chromosome"/>
</dbReference>
<evidence type="ECO:0000313" key="2">
    <source>
        <dbReference type="EMBL" id="ABK77147.1"/>
    </source>
</evidence>
<dbReference type="EnsemblBacteria" id="ABK77147">
    <property type="protein sequence ID" value="ABK77147"/>
    <property type="gene ID" value="CENSYa_0514"/>
</dbReference>
<dbReference type="KEGG" id="csy:CENSYa_0514"/>
<feature type="transmembrane region" description="Helical" evidence="1">
    <location>
        <begin position="16"/>
        <end position="36"/>
    </location>
</feature>
<gene>
    <name evidence="2" type="ordered locus">CENSYa_0514</name>
</gene>
<accession>A0RUY0</accession>
<evidence type="ECO:0000313" key="3">
    <source>
        <dbReference type="Proteomes" id="UP000000758"/>
    </source>
</evidence>
<feature type="transmembrane region" description="Helical" evidence="1">
    <location>
        <begin position="193"/>
        <end position="209"/>
    </location>
</feature>
<proteinExistence type="predicted"/>
<keyword evidence="3" id="KW-1185">Reference proteome</keyword>